<dbReference type="AlphaFoldDB" id="A0A2A2KVS8"/>
<feature type="non-terminal residue" evidence="2">
    <location>
        <position position="58"/>
    </location>
</feature>
<gene>
    <name evidence="2" type="ORF">WR25_09270</name>
</gene>
<keyword evidence="3" id="KW-1185">Reference proteome</keyword>
<protein>
    <submittedName>
        <fullName evidence="2">Uncharacterized protein</fullName>
    </submittedName>
</protein>
<evidence type="ECO:0000256" key="1">
    <source>
        <dbReference type="SAM" id="SignalP"/>
    </source>
</evidence>
<dbReference type="Proteomes" id="UP000218231">
    <property type="component" value="Unassembled WGS sequence"/>
</dbReference>
<accession>A0A2A2KVS8</accession>
<sequence>MPRASMLSLLSTLLSLILNSSPTTSHDSFFIPLNKEFLSKLRNESLYNRHSTPNQYDG</sequence>
<keyword evidence="1" id="KW-0732">Signal</keyword>
<dbReference type="EMBL" id="LIAE01007619">
    <property type="protein sequence ID" value="PAV78075.1"/>
    <property type="molecule type" value="Genomic_DNA"/>
</dbReference>
<organism evidence="2 3">
    <name type="scientific">Diploscapter pachys</name>
    <dbReference type="NCBI Taxonomy" id="2018661"/>
    <lineage>
        <taxon>Eukaryota</taxon>
        <taxon>Metazoa</taxon>
        <taxon>Ecdysozoa</taxon>
        <taxon>Nematoda</taxon>
        <taxon>Chromadorea</taxon>
        <taxon>Rhabditida</taxon>
        <taxon>Rhabditina</taxon>
        <taxon>Rhabditomorpha</taxon>
        <taxon>Rhabditoidea</taxon>
        <taxon>Rhabditidae</taxon>
        <taxon>Diploscapter</taxon>
    </lineage>
</organism>
<reference evidence="2 3" key="1">
    <citation type="journal article" date="2017" name="Curr. Biol.">
        <title>Genome architecture and evolution of a unichromosomal asexual nematode.</title>
        <authorList>
            <person name="Fradin H."/>
            <person name="Zegar C."/>
            <person name="Gutwein M."/>
            <person name="Lucas J."/>
            <person name="Kovtun M."/>
            <person name="Corcoran D."/>
            <person name="Baugh L.R."/>
            <person name="Kiontke K."/>
            <person name="Gunsalus K."/>
            <person name="Fitch D.H."/>
            <person name="Piano F."/>
        </authorList>
    </citation>
    <scope>NUCLEOTIDE SEQUENCE [LARGE SCALE GENOMIC DNA]</scope>
    <source>
        <strain evidence="2">PF1309</strain>
    </source>
</reference>
<name>A0A2A2KVS8_9BILA</name>
<proteinExistence type="predicted"/>
<evidence type="ECO:0000313" key="3">
    <source>
        <dbReference type="Proteomes" id="UP000218231"/>
    </source>
</evidence>
<dbReference type="STRING" id="2018661.A0A2A2KVS8"/>
<feature type="chain" id="PRO_5012313484" evidence="1">
    <location>
        <begin position="26"/>
        <end position="58"/>
    </location>
</feature>
<comment type="caution">
    <text evidence="2">The sequence shown here is derived from an EMBL/GenBank/DDBJ whole genome shotgun (WGS) entry which is preliminary data.</text>
</comment>
<evidence type="ECO:0000313" key="2">
    <source>
        <dbReference type="EMBL" id="PAV78075.1"/>
    </source>
</evidence>
<feature type="signal peptide" evidence="1">
    <location>
        <begin position="1"/>
        <end position="25"/>
    </location>
</feature>